<sequence length="153" mass="17966">MAKIPFFLTNPKWYRYEENVTNDGTAFQRFELTNKAPEQAIDSFKQTMLDIGADNHIDPNNLNRFQQALGFAMRQHLFHESHGLNSVQIADELHFMSCAIRSYQLLNDTLTAPNTLIFRKRIATLYRQYLKQHQTRINDPELTNWIIAQDHNV</sequence>
<accession>A0AAE6M460</accession>
<gene>
    <name evidence="1" type="ORF">FGL89_02675</name>
</gene>
<evidence type="ECO:0000313" key="2">
    <source>
        <dbReference type="Proteomes" id="UP000321332"/>
    </source>
</evidence>
<dbReference type="Proteomes" id="UP000321332">
    <property type="component" value="Chromosome"/>
</dbReference>
<dbReference type="RefSeq" id="WP_014973939.1">
    <property type="nucleotide sequence ID" value="NZ_BPKR01000006.1"/>
</dbReference>
<proteinExistence type="predicted"/>
<evidence type="ECO:0000313" key="1">
    <source>
        <dbReference type="EMBL" id="QEA33126.1"/>
    </source>
</evidence>
<protein>
    <submittedName>
        <fullName evidence="1">Substrate-binding protein</fullName>
    </submittedName>
</protein>
<dbReference type="GeneID" id="61186633"/>
<organism evidence="1 2">
    <name type="scientific">Leuconostoc carnosum</name>
    <dbReference type="NCBI Taxonomy" id="1252"/>
    <lineage>
        <taxon>Bacteria</taxon>
        <taxon>Bacillati</taxon>
        <taxon>Bacillota</taxon>
        <taxon>Bacilli</taxon>
        <taxon>Lactobacillales</taxon>
        <taxon>Lactobacillaceae</taxon>
        <taxon>Leuconostoc</taxon>
    </lineage>
</organism>
<name>A0AAE6M460_LEUCA</name>
<dbReference type="AlphaFoldDB" id="A0AAE6M460"/>
<dbReference type="OMA" id="WYKYEER"/>
<dbReference type="EMBL" id="CP042374">
    <property type="protein sequence ID" value="QEA33126.1"/>
    <property type="molecule type" value="Genomic_DNA"/>
</dbReference>
<reference evidence="1 2" key="1">
    <citation type="submission" date="2019-06" db="EMBL/GenBank/DDBJ databases">
        <title>Genome analyses of bacteria isolated from kimchi.</title>
        <authorList>
            <person name="Lee S."/>
            <person name="Ahn S."/>
            <person name="Roh S."/>
        </authorList>
    </citation>
    <scope>NUCLEOTIDE SEQUENCE [LARGE SCALE GENOMIC DNA]</scope>
    <source>
        <strain evidence="1 2">CBA3620</strain>
    </source>
</reference>